<dbReference type="Proteomes" id="UP001597045">
    <property type="component" value="Unassembled WGS sequence"/>
</dbReference>
<proteinExistence type="predicted"/>
<comment type="caution">
    <text evidence="3">The sequence shown here is derived from an EMBL/GenBank/DDBJ whole genome shotgun (WGS) entry which is preliminary data.</text>
</comment>
<evidence type="ECO:0000256" key="1">
    <source>
        <dbReference type="SAM" id="MobiDB-lite"/>
    </source>
</evidence>
<dbReference type="CDD" id="cd00093">
    <property type="entry name" value="HTH_XRE"/>
    <property type="match status" value="1"/>
</dbReference>
<name>A0ABW3MAV7_9PSEU</name>
<feature type="compositionally biased region" description="Low complexity" evidence="1">
    <location>
        <begin position="444"/>
        <end position="458"/>
    </location>
</feature>
<feature type="region of interest" description="Disordered" evidence="1">
    <location>
        <begin position="434"/>
        <end position="458"/>
    </location>
</feature>
<evidence type="ECO:0000259" key="2">
    <source>
        <dbReference type="PROSITE" id="PS50943"/>
    </source>
</evidence>
<protein>
    <submittedName>
        <fullName evidence="3">Helix-turn-helix domain-containing protein</fullName>
    </submittedName>
</protein>
<accession>A0ABW3MAV7</accession>
<organism evidence="3 4">
    <name type="scientific">Kibdelosporangium lantanae</name>
    <dbReference type="NCBI Taxonomy" id="1497396"/>
    <lineage>
        <taxon>Bacteria</taxon>
        <taxon>Bacillati</taxon>
        <taxon>Actinomycetota</taxon>
        <taxon>Actinomycetes</taxon>
        <taxon>Pseudonocardiales</taxon>
        <taxon>Pseudonocardiaceae</taxon>
        <taxon>Kibdelosporangium</taxon>
    </lineage>
</organism>
<dbReference type="SUPFAM" id="SSF47413">
    <property type="entry name" value="lambda repressor-like DNA-binding domains"/>
    <property type="match status" value="1"/>
</dbReference>
<feature type="domain" description="HTH cro/C1-type" evidence="2">
    <location>
        <begin position="21"/>
        <end position="72"/>
    </location>
</feature>
<evidence type="ECO:0000313" key="4">
    <source>
        <dbReference type="Proteomes" id="UP001597045"/>
    </source>
</evidence>
<dbReference type="Pfam" id="PF13560">
    <property type="entry name" value="HTH_31"/>
    <property type="match status" value="1"/>
</dbReference>
<dbReference type="PROSITE" id="PS50943">
    <property type="entry name" value="HTH_CROC1"/>
    <property type="match status" value="1"/>
</dbReference>
<dbReference type="EMBL" id="JBHTIS010000511">
    <property type="protein sequence ID" value="MFD1046075.1"/>
    <property type="molecule type" value="Genomic_DNA"/>
</dbReference>
<dbReference type="Gene3D" id="1.10.260.40">
    <property type="entry name" value="lambda repressor-like DNA-binding domains"/>
    <property type="match status" value="1"/>
</dbReference>
<sequence length="458" mass="50984">MSVDASGPPYINTPWCQALRRAASSMTREELAGHAGYSKAKIQQVLGGHQEPTIDELVRIGDALRVPRLRLLAIAGYIDGLADLLTHLDQLERQDIELTRAARAMPLEPPSATAWIVDKIIADGTFTVAVRPRWEGVAAGRRLHYADVVSLELVTGEPNSVATKDYVESILERELAWFGASVQSARHAGDSDHRPLSIYIPRMFANRQCAEPPLPGLPRSVAVVGGHWCGSADVASLLGHAFNYDYSHVSFVASRIFTHLTHRWEEPHRKRDRLEVVRTYVTASDISRERVWAADVGDDDAAPTAALIAAAVKSKRTMFVINLRPTDELIEWAADMRQELEHTNRSKDEDVDVMRTTRSRVDEILQQAGHRTLTLTASLPPARQDPDPGVPPAFLDLWADLAEQAVTELRRKHNFHFDEREAIQRLRAVFQVTDRLTSEREPRSPTAPTPSSTPAKPT</sequence>
<reference evidence="4" key="1">
    <citation type="journal article" date="2019" name="Int. J. Syst. Evol. Microbiol.">
        <title>The Global Catalogue of Microorganisms (GCM) 10K type strain sequencing project: providing services to taxonomists for standard genome sequencing and annotation.</title>
        <authorList>
            <consortium name="The Broad Institute Genomics Platform"/>
            <consortium name="The Broad Institute Genome Sequencing Center for Infectious Disease"/>
            <person name="Wu L."/>
            <person name="Ma J."/>
        </authorList>
    </citation>
    <scope>NUCLEOTIDE SEQUENCE [LARGE SCALE GENOMIC DNA]</scope>
    <source>
        <strain evidence="4">JCM 31486</strain>
    </source>
</reference>
<keyword evidence="4" id="KW-1185">Reference proteome</keyword>
<dbReference type="InterPro" id="IPR001387">
    <property type="entry name" value="Cro/C1-type_HTH"/>
</dbReference>
<dbReference type="InterPro" id="IPR010982">
    <property type="entry name" value="Lambda_DNA-bd_dom_sf"/>
</dbReference>
<evidence type="ECO:0000313" key="3">
    <source>
        <dbReference type="EMBL" id="MFD1046075.1"/>
    </source>
</evidence>
<gene>
    <name evidence="3" type="ORF">ACFQ1S_11120</name>
</gene>